<evidence type="ECO:0000259" key="4">
    <source>
        <dbReference type="PROSITE" id="PS51118"/>
    </source>
</evidence>
<evidence type="ECO:0000313" key="7">
    <source>
        <dbReference type="Proteomes" id="UP000243591"/>
    </source>
</evidence>
<reference evidence="5 7" key="1">
    <citation type="submission" date="2017-09" db="EMBL/GenBank/DDBJ databases">
        <title>Complete Genome Sequences of Two Strains of the Meat Spoilage Bacterium Brochothrix thermosphacta Isolated from Ground Chicken.</title>
        <authorList>
            <person name="Paoli G.C."/>
            <person name="Wijey C."/>
            <person name="Chen C.-Y."/>
            <person name="Nguyen L."/>
            <person name="Yan X."/>
            <person name="Irwin P.L."/>
        </authorList>
    </citation>
    <scope>NUCLEOTIDE SEQUENCE [LARGE SCALE GENOMIC DNA]</scope>
    <source>
        <strain evidence="5 7">BI</strain>
    </source>
</reference>
<organism evidence="5 7">
    <name type="scientific">Brochothrix thermosphacta</name>
    <name type="common">Microbacterium thermosphactum</name>
    <dbReference type="NCBI Taxonomy" id="2756"/>
    <lineage>
        <taxon>Bacteria</taxon>
        <taxon>Bacillati</taxon>
        <taxon>Bacillota</taxon>
        <taxon>Bacilli</taxon>
        <taxon>Bacillales</taxon>
        <taxon>Listeriaceae</taxon>
        <taxon>Brochothrix</taxon>
    </lineage>
</organism>
<dbReference type="PANTHER" id="PTHR33204:SF29">
    <property type="entry name" value="TRANSCRIPTIONAL REGULATOR"/>
    <property type="match status" value="1"/>
</dbReference>
<sequence>MYLNEFDATMKHIQGKWKIMIMYELYERKVVRFNELQRYIASISPKTLTNQLKEMEKDGLIKRVVYPVVPPHVEYSLTPKGDSLIPVLNVICNWGLSVIPSDQLQRTLCDE</sequence>
<evidence type="ECO:0000313" key="8">
    <source>
        <dbReference type="Proteomes" id="UP000270190"/>
    </source>
</evidence>
<evidence type="ECO:0000313" key="6">
    <source>
        <dbReference type="EMBL" id="SPP28218.1"/>
    </source>
</evidence>
<dbReference type="PROSITE" id="PS51118">
    <property type="entry name" value="HTH_HXLR"/>
    <property type="match status" value="1"/>
</dbReference>
<keyword evidence="1" id="KW-0805">Transcription regulation</keyword>
<feature type="domain" description="HTH hxlR-type" evidence="4">
    <location>
        <begin position="4"/>
        <end position="103"/>
    </location>
</feature>
<evidence type="ECO:0000313" key="5">
    <source>
        <dbReference type="EMBL" id="ATF24955.1"/>
    </source>
</evidence>
<dbReference type="OrthoDB" id="9791143at2"/>
<dbReference type="InterPro" id="IPR036390">
    <property type="entry name" value="WH_DNA-bd_sf"/>
</dbReference>
<dbReference type="Gene3D" id="1.10.10.10">
    <property type="entry name" value="Winged helix-like DNA-binding domain superfamily/Winged helix DNA-binding domain"/>
    <property type="match status" value="1"/>
</dbReference>
<dbReference type="Pfam" id="PF01638">
    <property type="entry name" value="HxlR"/>
    <property type="match status" value="1"/>
</dbReference>
<dbReference type="GO" id="GO:0003677">
    <property type="term" value="F:DNA binding"/>
    <property type="evidence" value="ECO:0007669"/>
    <property type="project" value="UniProtKB-KW"/>
</dbReference>
<dbReference type="STRING" id="2756.BFR44_02930"/>
<name>A0A1D2KQU5_BROTH</name>
<dbReference type="PANTHER" id="PTHR33204">
    <property type="entry name" value="TRANSCRIPTIONAL REGULATOR, MARR FAMILY"/>
    <property type="match status" value="1"/>
</dbReference>
<dbReference type="EMBL" id="CP023483">
    <property type="protein sequence ID" value="ATF24955.1"/>
    <property type="molecule type" value="Genomic_DNA"/>
</dbReference>
<dbReference type="InterPro" id="IPR036388">
    <property type="entry name" value="WH-like_DNA-bd_sf"/>
</dbReference>
<keyword evidence="3" id="KW-0804">Transcription</keyword>
<dbReference type="AlphaFoldDB" id="A0A1D2KQU5"/>
<dbReference type="EMBL" id="OUNC01000012">
    <property type="protein sequence ID" value="SPP28218.1"/>
    <property type="molecule type" value="Genomic_DNA"/>
</dbReference>
<gene>
    <name evidence="6" type="primary">hxlR</name>
    <name evidence="6" type="ORF">BTBSAS_20088</name>
    <name evidence="5" type="ORF">CNY62_00405</name>
</gene>
<evidence type="ECO:0000256" key="2">
    <source>
        <dbReference type="ARBA" id="ARBA00023125"/>
    </source>
</evidence>
<evidence type="ECO:0000256" key="1">
    <source>
        <dbReference type="ARBA" id="ARBA00023015"/>
    </source>
</evidence>
<reference evidence="6" key="2">
    <citation type="submission" date="2018-04" db="EMBL/GenBank/DDBJ databases">
        <authorList>
            <person name="Go L.Y."/>
            <person name="Mitchell J.A."/>
        </authorList>
    </citation>
    <scope>NUCLEOTIDE SEQUENCE</scope>
    <source>
        <strain evidence="6">BSAS1 3</strain>
    </source>
</reference>
<dbReference type="SUPFAM" id="SSF46785">
    <property type="entry name" value="Winged helix' DNA-binding domain"/>
    <property type="match status" value="1"/>
</dbReference>
<dbReference type="Proteomes" id="UP000243591">
    <property type="component" value="Chromosome"/>
</dbReference>
<accession>A0A1D2KQU5</accession>
<evidence type="ECO:0000256" key="3">
    <source>
        <dbReference type="ARBA" id="ARBA00023163"/>
    </source>
</evidence>
<protein>
    <submittedName>
        <fullName evidence="6">Positive regulator of hxlAB expression (Formaldehyde sensing)</fullName>
    </submittedName>
    <submittedName>
        <fullName evidence="5">Transcriptional regulator</fullName>
    </submittedName>
</protein>
<keyword evidence="7" id="KW-1185">Reference proteome</keyword>
<dbReference type="KEGG" id="bths:CNY62_00405"/>
<keyword evidence="2" id="KW-0238">DNA-binding</keyword>
<dbReference type="InterPro" id="IPR002577">
    <property type="entry name" value="HTH_HxlR"/>
</dbReference>
<dbReference type="GeneID" id="66538386"/>
<dbReference type="Proteomes" id="UP000270190">
    <property type="component" value="Unassembled WGS sequence"/>
</dbReference>
<proteinExistence type="predicted"/>
<reference evidence="8" key="3">
    <citation type="submission" date="2018-04" db="EMBL/GenBank/DDBJ databases">
        <authorList>
            <person name="Illikoud N."/>
        </authorList>
    </citation>
    <scope>NUCLEOTIDE SEQUENCE [LARGE SCALE GENOMIC DNA]</scope>
</reference>
<dbReference type="RefSeq" id="WP_069125485.1">
    <property type="nucleotide sequence ID" value="NZ_CBCPHX010000001.1"/>
</dbReference>